<keyword evidence="6" id="KW-1185">Reference proteome</keyword>
<gene>
    <name evidence="5" type="ORF">SAMN05216529_105223</name>
</gene>
<reference evidence="6" key="1">
    <citation type="submission" date="2017-07" db="EMBL/GenBank/DDBJ databases">
        <authorList>
            <person name="Varghese N."/>
            <person name="Submissions S."/>
        </authorList>
    </citation>
    <scope>NUCLEOTIDE SEQUENCE [LARGE SCALE GENOMIC DNA]</scope>
    <source>
        <strain evidence="6">NLAE-zl-C134</strain>
    </source>
</reference>
<dbReference type="OrthoDB" id="569491at2"/>
<dbReference type="GO" id="GO:0000976">
    <property type="term" value="F:transcription cis-regulatory region binding"/>
    <property type="evidence" value="ECO:0007669"/>
    <property type="project" value="TreeGrafter"/>
</dbReference>
<dbReference type="GO" id="GO:0003700">
    <property type="term" value="F:DNA-binding transcription factor activity"/>
    <property type="evidence" value="ECO:0007669"/>
    <property type="project" value="TreeGrafter"/>
</dbReference>
<dbReference type="RefSeq" id="WP_109710959.1">
    <property type="nucleotide sequence ID" value="NZ_QGDS01000005.1"/>
</dbReference>
<dbReference type="InterPro" id="IPR010982">
    <property type="entry name" value="Lambda_DNA-bd_dom_sf"/>
</dbReference>
<dbReference type="InterPro" id="IPR025997">
    <property type="entry name" value="SBP_2_dom"/>
</dbReference>
<dbReference type="Pfam" id="PF00356">
    <property type="entry name" value="LacI"/>
    <property type="match status" value="1"/>
</dbReference>
<dbReference type="PANTHER" id="PTHR30146:SF152">
    <property type="entry name" value="TRANSCRIPTIONAL REGULATORY PROTEIN"/>
    <property type="match status" value="1"/>
</dbReference>
<dbReference type="EMBL" id="UHJJ01000005">
    <property type="protein sequence ID" value="SUQ14248.1"/>
    <property type="molecule type" value="Genomic_DNA"/>
</dbReference>
<evidence type="ECO:0000313" key="6">
    <source>
        <dbReference type="Proteomes" id="UP000254051"/>
    </source>
</evidence>
<protein>
    <submittedName>
        <fullName evidence="5">LacI family transcriptional regulator</fullName>
    </submittedName>
</protein>
<keyword evidence="1" id="KW-0805">Transcription regulation</keyword>
<accession>A0A316AJI6</accession>
<dbReference type="PANTHER" id="PTHR30146">
    <property type="entry name" value="LACI-RELATED TRANSCRIPTIONAL REPRESSOR"/>
    <property type="match status" value="1"/>
</dbReference>
<sequence>MAVTLQQIADAAGVSRRTVDRALKDQGRVRPEVAEKIKKLAEEMGYRPNQAGRALALAKNPIKIGVITQSSETPFMQEVLVGVHDARRRVRRNGADVEICRIDGVNARQVIACMEKLKESGVRGMALVPAEDEGIKLEIDRLSEEDHIPVVTFNSDVSNSRRICFVGQNNKKAGQTAAGLMADCLKSYEQIGIITGSAENPALNSRVKGFQETLSELRPDLMINQVYYIADDELQAEKITVELLNEFPQTKGIFVSAPAVLGVCRALRKKGVEKEIIVIANDVLGENIKCLEEGSINYLIGQEAYFQGYEGVMTLYRYLLEDRKPKKELEYTDIIIKNRYNI</sequence>
<dbReference type="InterPro" id="IPR028082">
    <property type="entry name" value="Peripla_BP_I"/>
</dbReference>
<dbReference type="CDD" id="cd01392">
    <property type="entry name" value="HTH_LacI"/>
    <property type="match status" value="1"/>
</dbReference>
<keyword evidence="2" id="KW-0238">DNA-binding</keyword>
<dbReference type="SUPFAM" id="SSF53822">
    <property type="entry name" value="Periplasmic binding protein-like I"/>
    <property type="match status" value="1"/>
</dbReference>
<evidence type="ECO:0000256" key="2">
    <source>
        <dbReference type="ARBA" id="ARBA00023125"/>
    </source>
</evidence>
<organism evidence="5 6">
    <name type="scientific">Faecalicatena contorta</name>
    <dbReference type="NCBI Taxonomy" id="39482"/>
    <lineage>
        <taxon>Bacteria</taxon>
        <taxon>Bacillati</taxon>
        <taxon>Bacillota</taxon>
        <taxon>Clostridia</taxon>
        <taxon>Lachnospirales</taxon>
        <taxon>Lachnospiraceae</taxon>
        <taxon>Faecalicatena</taxon>
    </lineage>
</organism>
<name>A0A316AJI6_9FIRM</name>
<dbReference type="Pfam" id="PF13407">
    <property type="entry name" value="Peripla_BP_4"/>
    <property type="match status" value="1"/>
</dbReference>
<keyword evidence="3" id="KW-0804">Transcription</keyword>
<evidence type="ECO:0000313" key="5">
    <source>
        <dbReference type="EMBL" id="SUQ14248.1"/>
    </source>
</evidence>
<evidence type="ECO:0000256" key="3">
    <source>
        <dbReference type="ARBA" id="ARBA00023163"/>
    </source>
</evidence>
<dbReference type="CDD" id="cd06307">
    <property type="entry name" value="PBP1_sugar_binding"/>
    <property type="match status" value="1"/>
</dbReference>
<feature type="domain" description="HTH lacI-type" evidence="4">
    <location>
        <begin position="3"/>
        <end position="57"/>
    </location>
</feature>
<proteinExistence type="predicted"/>
<evidence type="ECO:0000259" key="4">
    <source>
        <dbReference type="PROSITE" id="PS50932"/>
    </source>
</evidence>
<dbReference type="PROSITE" id="PS50932">
    <property type="entry name" value="HTH_LACI_2"/>
    <property type="match status" value="1"/>
</dbReference>
<dbReference type="InterPro" id="IPR000843">
    <property type="entry name" value="HTH_LacI"/>
</dbReference>
<dbReference type="SUPFAM" id="SSF47413">
    <property type="entry name" value="lambda repressor-like DNA-binding domains"/>
    <property type="match status" value="1"/>
</dbReference>
<dbReference type="Gene3D" id="3.40.50.2300">
    <property type="match status" value="2"/>
</dbReference>
<dbReference type="Gene3D" id="1.10.260.40">
    <property type="entry name" value="lambda repressor-like DNA-binding domains"/>
    <property type="match status" value="1"/>
</dbReference>
<dbReference type="SMART" id="SM00354">
    <property type="entry name" value="HTH_LACI"/>
    <property type="match status" value="1"/>
</dbReference>
<evidence type="ECO:0000256" key="1">
    <source>
        <dbReference type="ARBA" id="ARBA00023015"/>
    </source>
</evidence>
<dbReference type="Proteomes" id="UP000254051">
    <property type="component" value="Unassembled WGS sequence"/>
</dbReference>
<dbReference type="AlphaFoldDB" id="A0A316AJI6"/>